<evidence type="ECO:0000256" key="4">
    <source>
        <dbReference type="ARBA" id="ARBA00022475"/>
    </source>
</evidence>
<evidence type="ECO:0000256" key="1">
    <source>
        <dbReference type="ARBA" id="ARBA00004383"/>
    </source>
</evidence>
<dbReference type="KEGG" id="dsf:UWK_00757"/>
<dbReference type="AlphaFoldDB" id="M1PC57"/>
<keyword evidence="6" id="KW-0812">Transmembrane</keyword>
<keyword evidence="7" id="KW-0653">Protein transport</keyword>
<keyword evidence="3" id="KW-0813">Transport</keyword>
<dbReference type="HOGENOM" id="CLU_076057_2_1_7"/>
<dbReference type="eggNOG" id="COG0810">
    <property type="taxonomic scope" value="Bacteria"/>
</dbReference>
<dbReference type="InterPro" id="IPR037682">
    <property type="entry name" value="TonB_C"/>
</dbReference>
<evidence type="ECO:0000256" key="8">
    <source>
        <dbReference type="ARBA" id="ARBA00022989"/>
    </source>
</evidence>
<name>M1PC57_DESSD</name>
<dbReference type="Proteomes" id="UP000011721">
    <property type="component" value="Chromosome"/>
</dbReference>
<evidence type="ECO:0000313" key="12">
    <source>
        <dbReference type="EMBL" id="AGF77335.1"/>
    </source>
</evidence>
<keyword evidence="13" id="KW-1185">Reference proteome</keyword>
<protein>
    <submittedName>
        <fullName evidence="12">TonB family protein</fullName>
    </submittedName>
</protein>
<evidence type="ECO:0000256" key="5">
    <source>
        <dbReference type="ARBA" id="ARBA00022519"/>
    </source>
</evidence>
<dbReference type="Pfam" id="PF03544">
    <property type="entry name" value="TonB_C"/>
    <property type="match status" value="1"/>
</dbReference>
<evidence type="ECO:0000256" key="9">
    <source>
        <dbReference type="ARBA" id="ARBA00023136"/>
    </source>
</evidence>
<keyword evidence="5" id="KW-0997">Cell inner membrane</keyword>
<keyword evidence="9" id="KW-0472">Membrane</keyword>
<dbReference type="InterPro" id="IPR051045">
    <property type="entry name" value="TonB-dependent_transducer"/>
</dbReference>
<feature type="domain" description="TonB C-terminal" evidence="11">
    <location>
        <begin position="131"/>
        <end position="221"/>
    </location>
</feature>
<evidence type="ECO:0000256" key="2">
    <source>
        <dbReference type="ARBA" id="ARBA00006555"/>
    </source>
</evidence>
<dbReference type="EMBL" id="CP003985">
    <property type="protein sequence ID" value="AGF77335.1"/>
    <property type="molecule type" value="Genomic_DNA"/>
</dbReference>
<sequence>MRRFIPALILALCLHIFLLISRFPHLPTLPPRLTGQESVTISLSPGSSVEKQTETVTKEEQRNTIEKPEKDEAAVETSEKINTHDKQPVVLKKKAVQKIVHSPSVPEQKKAGVQNSARPREESELPAVPILVKASPHYASNPKPEYPALARRRNQQGTVMVSVTVSEKGVPDRVSLHKSSGYPLLDKSALKAVTLWHFLPGTTAGHPVATEVLIPVHFKLH</sequence>
<dbReference type="OrthoDB" id="15637at2"/>
<evidence type="ECO:0000256" key="6">
    <source>
        <dbReference type="ARBA" id="ARBA00022692"/>
    </source>
</evidence>
<evidence type="ECO:0000256" key="3">
    <source>
        <dbReference type="ARBA" id="ARBA00022448"/>
    </source>
</evidence>
<dbReference type="GO" id="GO:0015031">
    <property type="term" value="P:protein transport"/>
    <property type="evidence" value="ECO:0007669"/>
    <property type="project" value="UniProtKB-KW"/>
</dbReference>
<dbReference type="PROSITE" id="PS52015">
    <property type="entry name" value="TONB_CTD"/>
    <property type="match status" value="1"/>
</dbReference>
<reference evidence="13" key="1">
    <citation type="journal article" date="2013" name="Stand. Genomic Sci.">
        <title>Complete genome sequence of Desulfocapsa sulfexigens, a marine deltaproteobacterium specialized in disproportionating inorganic sulfur compounds.</title>
        <authorList>
            <person name="Finster K.W."/>
            <person name="Kjeldsen K.U."/>
            <person name="Kube M."/>
            <person name="Reinhardt R."/>
            <person name="Mussmann M."/>
            <person name="Amann R."/>
            <person name="Schreiber L."/>
        </authorList>
    </citation>
    <scope>NUCLEOTIDE SEQUENCE [LARGE SCALE GENOMIC DNA]</scope>
    <source>
        <strain evidence="13">DSM 10523 / SB164P1</strain>
    </source>
</reference>
<dbReference type="GO" id="GO:0031992">
    <property type="term" value="F:energy transducer activity"/>
    <property type="evidence" value="ECO:0007669"/>
    <property type="project" value="TreeGrafter"/>
</dbReference>
<evidence type="ECO:0000256" key="7">
    <source>
        <dbReference type="ARBA" id="ARBA00022927"/>
    </source>
</evidence>
<dbReference type="GO" id="GO:0098797">
    <property type="term" value="C:plasma membrane protein complex"/>
    <property type="evidence" value="ECO:0007669"/>
    <property type="project" value="TreeGrafter"/>
</dbReference>
<dbReference type="PANTHER" id="PTHR33446:SF2">
    <property type="entry name" value="PROTEIN TONB"/>
    <property type="match status" value="1"/>
</dbReference>
<dbReference type="NCBIfam" id="TIGR01352">
    <property type="entry name" value="tonB_Cterm"/>
    <property type="match status" value="1"/>
</dbReference>
<evidence type="ECO:0000259" key="11">
    <source>
        <dbReference type="PROSITE" id="PS52015"/>
    </source>
</evidence>
<feature type="compositionally biased region" description="Basic and acidic residues" evidence="10">
    <location>
        <begin position="51"/>
        <end position="80"/>
    </location>
</feature>
<comment type="subcellular location">
    <subcellularLocation>
        <location evidence="1">Cell inner membrane</location>
        <topology evidence="1">Single-pass membrane protein</topology>
        <orientation evidence="1">Periplasmic side</orientation>
    </subcellularLocation>
</comment>
<dbReference type="PANTHER" id="PTHR33446">
    <property type="entry name" value="PROTEIN TONB-RELATED"/>
    <property type="match status" value="1"/>
</dbReference>
<dbReference type="InterPro" id="IPR006260">
    <property type="entry name" value="TonB/TolA_C"/>
</dbReference>
<feature type="region of interest" description="Disordered" evidence="10">
    <location>
        <begin position="101"/>
        <end position="122"/>
    </location>
</feature>
<evidence type="ECO:0000313" key="13">
    <source>
        <dbReference type="Proteomes" id="UP000011721"/>
    </source>
</evidence>
<organism evidence="12 13">
    <name type="scientific">Desulfocapsa sulfexigens (strain DSM 10523 / SB164P1)</name>
    <dbReference type="NCBI Taxonomy" id="1167006"/>
    <lineage>
        <taxon>Bacteria</taxon>
        <taxon>Pseudomonadati</taxon>
        <taxon>Thermodesulfobacteriota</taxon>
        <taxon>Desulfobulbia</taxon>
        <taxon>Desulfobulbales</taxon>
        <taxon>Desulfocapsaceae</taxon>
        <taxon>Desulfocapsa</taxon>
    </lineage>
</organism>
<dbReference type="GO" id="GO:0055085">
    <property type="term" value="P:transmembrane transport"/>
    <property type="evidence" value="ECO:0007669"/>
    <property type="project" value="InterPro"/>
</dbReference>
<dbReference type="Gene3D" id="3.30.1150.10">
    <property type="match status" value="1"/>
</dbReference>
<keyword evidence="8" id="KW-1133">Transmembrane helix</keyword>
<accession>M1PC57</accession>
<dbReference type="RefSeq" id="WP_015403031.1">
    <property type="nucleotide sequence ID" value="NC_020304.1"/>
</dbReference>
<keyword evidence="4" id="KW-1003">Cell membrane</keyword>
<proteinExistence type="inferred from homology"/>
<evidence type="ECO:0000256" key="10">
    <source>
        <dbReference type="SAM" id="MobiDB-lite"/>
    </source>
</evidence>
<dbReference type="STRING" id="1167006.UWK_00757"/>
<dbReference type="SUPFAM" id="SSF74653">
    <property type="entry name" value="TolA/TonB C-terminal domain"/>
    <property type="match status" value="1"/>
</dbReference>
<gene>
    <name evidence="12" type="ordered locus">UWK_00757</name>
</gene>
<feature type="region of interest" description="Disordered" evidence="10">
    <location>
        <begin position="41"/>
        <end position="80"/>
    </location>
</feature>
<comment type="similarity">
    <text evidence="2">Belongs to the TonB family.</text>
</comment>